<feature type="region of interest" description="Disordered" evidence="1">
    <location>
        <begin position="900"/>
        <end position="959"/>
    </location>
</feature>
<accession>A0A7M5V7L7</accession>
<protein>
    <recommendedName>
        <fullName evidence="4">MULE transposase domain-containing protein</fullName>
    </recommendedName>
</protein>
<keyword evidence="3" id="KW-1185">Reference proteome</keyword>
<feature type="region of interest" description="Disordered" evidence="1">
    <location>
        <begin position="797"/>
        <end position="831"/>
    </location>
</feature>
<proteinExistence type="predicted"/>
<feature type="compositionally biased region" description="Polar residues" evidence="1">
    <location>
        <begin position="822"/>
        <end position="831"/>
    </location>
</feature>
<feature type="compositionally biased region" description="Gly residues" evidence="1">
    <location>
        <begin position="947"/>
        <end position="959"/>
    </location>
</feature>
<evidence type="ECO:0000256" key="1">
    <source>
        <dbReference type="SAM" id="MobiDB-lite"/>
    </source>
</evidence>
<feature type="region of interest" description="Disordered" evidence="1">
    <location>
        <begin position="1"/>
        <end position="24"/>
    </location>
</feature>
<feature type="compositionally biased region" description="Polar residues" evidence="1">
    <location>
        <begin position="910"/>
        <end position="945"/>
    </location>
</feature>
<dbReference type="AlphaFoldDB" id="A0A7M5V7L7"/>
<dbReference type="RefSeq" id="XP_066927704.1">
    <property type="nucleotide sequence ID" value="XM_067071603.1"/>
</dbReference>
<evidence type="ECO:0008006" key="4">
    <source>
        <dbReference type="Google" id="ProtNLM"/>
    </source>
</evidence>
<name>A0A7M5V7L7_9CNID</name>
<dbReference type="OrthoDB" id="5982223at2759"/>
<dbReference type="GeneID" id="136815152"/>
<evidence type="ECO:0000313" key="3">
    <source>
        <dbReference type="Proteomes" id="UP000594262"/>
    </source>
</evidence>
<feature type="compositionally biased region" description="Basic residues" evidence="1">
    <location>
        <begin position="805"/>
        <end position="814"/>
    </location>
</feature>
<dbReference type="Proteomes" id="UP000594262">
    <property type="component" value="Unplaced"/>
</dbReference>
<sequence>MENQSSDEVILVSTDSENSNDALERNEQPKRYVNLEVDLPSFFGTYDSDDSMQSDFLDYAMSLPIDDTTELINDRKLSSIKNIPSEHLMYVKATEYNSKGVLLIDPKKLTCVENDTVVPILMNTPFVFNHLVSTSVPRNVKNNGAFIVDLDKLEDPADVLCDDLGSWKQSKTATKKYQVHRTKSGHISRISLYDNDADDPSTDMVIVTRRSYINKSDETLKRAFVSLSMNNQIHNLVFLSYKFNGPEHEVKVQKHGNSKAPIPFLRTYTSTRRKILKSVKSIPNPSRAHYDVVSSMEEVGALGQLPRNVRQVKYEKSKEKTKTVDPLYQITDTMRNVESNTDRFIRTYQLDDQSMKVILFNDRQIDDIVNFCCNATEDKSLYYSDITFELGSFFLLVSSYKNTALYVKNTESSPAMIGPMMLCLLKDEETYLSLFQKVTAKIQGIRQHLEGYCSDSEKALRNALAREFPRSLAFLCFIHVKKNISMYCNDTLRLSQGLSDVIIDDIFGVDGLVHAESTKAYHERVELLIPKWDDLEKSEKNGKPRFSNYFITHKKEDVLNHTLLENSRKNGFGDCIQTTNLSESINAKIKRWQNFELKDIASFIDDMKSIVQKQQYDVGCAYVGLDSPFILRDVSKKVPVGDGPITPDSIRKASVLVDPAQYKMVKAFQYTAPTASSSSLNECPHQCIDNLSQLFGDKDVSLLKNKAEALQKDGIRPGFNENELIVKSATDSRNPHIVKVLMSGGISCDQNCLGFGTREICAHTLAVAMKEDIVPRYIHWFMEKKFTGNLTKLTTFNVNPEAGRKKPKRKRNRPKSPDNLHQHQSTSVANKENLVNTLGGVSSTLGNPLGGGSSTLGNALGGGSSTLGNALGGGSSTLGNALGGGSSTLGNPLSGVSPTLGNALGGGSSTLGNPLSGGTSTLGNPLSGVSSTLGNPLSGGTSTLGNPLGGGTSTLGNPLGGGSSTLGDILCNDEATINNFSVSSNGMKLLFTKNKLPPKPKYVETTTTDFELLQIHGKISVCAGCTGRLNDGPEGKNLVQFDKELCIRHKERDTFLVKGQSPFWKKTFQAKHYHMNEACIRSRNPSFDPSKISLSALPFTLTKSLIDFFRERLF</sequence>
<reference evidence="2" key="1">
    <citation type="submission" date="2021-01" db="UniProtKB">
        <authorList>
            <consortium name="EnsemblMetazoa"/>
        </authorList>
    </citation>
    <scope>IDENTIFICATION</scope>
</reference>
<dbReference type="EnsemblMetazoa" id="CLYHEMT011113.1">
    <property type="protein sequence ID" value="CLYHEMP011113.1"/>
    <property type="gene ID" value="CLYHEMG011113"/>
</dbReference>
<feature type="compositionally biased region" description="Polar residues" evidence="1">
    <location>
        <begin position="1"/>
        <end position="21"/>
    </location>
</feature>
<evidence type="ECO:0000313" key="2">
    <source>
        <dbReference type="EnsemblMetazoa" id="CLYHEMP011113.1"/>
    </source>
</evidence>
<organism evidence="2 3">
    <name type="scientific">Clytia hemisphaerica</name>
    <dbReference type="NCBI Taxonomy" id="252671"/>
    <lineage>
        <taxon>Eukaryota</taxon>
        <taxon>Metazoa</taxon>
        <taxon>Cnidaria</taxon>
        <taxon>Hydrozoa</taxon>
        <taxon>Hydroidolina</taxon>
        <taxon>Leptothecata</taxon>
        <taxon>Obeliida</taxon>
        <taxon>Clytiidae</taxon>
        <taxon>Clytia</taxon>
    </lineage>
</organism>